<keyword evidence="3" id="KW-1185">Reference proteome</keyword>
<dbReference type="EMBL" id="JARKIE010000404">
    <property type="protein sequence ID" value="KAJ7645004.1"/>
    <property type="molecule type" value="Genomic_DNA"/>
</dbReference>
<proteinExistence type="predicted"/>
<comment type="caution">
    <text evidence="2">The sequence shown here is derived from an EMBL/GenBank/DDBJ whole genome shotgun (WGS) entry which is preliminary data.</text>
</comment>
<dbReference type="Proteomes" id="UP001221757">
    <property type="component" value="Unassembled WGS sequence"/>
</dbReference>
<protein>
    <submittedName>
        <fullName evidence="2">Uncharacterized protein</fullName>
    </submittedName>
</protein>
<name>A0AAD7FY04_MYCRO</name>
<feature type="region of interest" description="Disordered" evidence="1">
    <location>
        <begin position="42"/>
        <end position="61"/>
    </location>
</feature>
<evidence type="ECO:0000256" key="1">
    <source>
        <dbReference type="SAM" id="MobiDB-lite"/>
    </source>
</evidence>
<accession>A0AAD7FY04</accession>
<organism evidence="2 3">
    <name type="scientific">Mycena rosella</name>
    <name type="common">Pink bonnet</name>
    <name type="synonym">Agaricus rosellus</name>
    <dbReference type="NCBI Taxonomy" id="1033263"/>
    <lineage>
        <taxon>Eukaryota</taxon>
        <taxon>Fungi</taxon>
        <taxon>Dikarya</taxon>
        <taxon>Basidiomycota</taxon>
        <taxon>Agaricomycotina</taxon>
        <taxon>Agaricomycetes</taxon>
        <taxon>Agaricomycetidae</taxon>
        <taxon>Agaricales</taxon>
        <taxon>Marasmiineae</taxon>
        <taxon>Mycenaceae</taxon>
        <taxon>Mycena</taxon>
    </lineage>
</organism>
<reference evidence="2" key="1">
    <citation type="submission" date="2023-03" db="EMBL/GenBank/DDBJ databases">
        <title>Massive genome expansion in bonnet fungi (Mycena s.s.) driven by repeated elements and novel gene families across ecological guilds.</title>
        <authorList>
            <consortium name="Lawrence Berkeley National Laboratory"/>
            <person name="Harder C.B."/>
            <person name="Miyauchi S."/>
            <person name="Viragh M."/>
            <person name="Kuo A."/>
            <person name="Thoen E."/>
            <person name="Andreopoulos B."/>
            <person name="Lu D."/>
            <person name="Skrede I."/>
            <person name="Drula E."/>
            <person name="Henrissat B."/>
            <person name="Morin E."/>
            <person name="Kohler A."/>
            <person name="Barry K."/>
            <person name="LaButti K."/>
            <person name="Morin E."/>
            <person name="Salamov A."/>
            <person name="Lipzen A."/>
            <person name="Mereny Z."/>
            <person name="Hegedus B."/>
            <person name="Baldrian P."/>
            <person name="Stursova M."/>
            <person name="Weitz H."/>
            <person name="Taylor A."/>
            <person name="Grigoriev I.V."/>
            <person name="Nagy L.G."/>
            <person name="Martin F."/>
            <person name="Kauserud H."/>
        </authorList>
    </citation>
    <scope>NUCLEOTIDE SEQUENCE</scope>
    <source>
        <strain evidence="2">CBHHK067</strain>
    </source>
</reference>
<sequence>MAQSAPIVSNFCPSRLRTPLFNNVTISQLKLLKNEENSLFLPPPQIQPSNSHKSAHRAEPKISRWEDEVEQTLENLPDDLFAVYDRFLERIPPKDWVYVEAILRWTLYLHSDWGAILMEQLADAIAFDLTNSVQYVYKPTRRQRNIQAISDWLEGLIVYRPLCNELQIELAHASVQDYILSEHFSAKFHLDLSHCVPWARRQGLCPSTAMCRGAEAGPATVTSAQICVRAPPSCRLRVGGPFLPVPTYHGTPQQICPNPIPIHCYFQRCNMLLPTPPIISTDRK</sequence>
<evidence type="ECO:0000313" key="2">
    <source>
        <dbReference type="EMBL" id="KAJ7645004.1"/>
    </source>
</evidence>
<evidence type="ECO:0000313" key="3">
    <source>
        <dbReference type="Proteomes" id="UP001221757"/>
    </source>
</evidence>
<gene>
    <name evidence="2" type="ORF">B0H17DRAFT_1186973</name>
</gene>
<dbReference type="AlphaFoldDB" id="A0AAD7FY04"/>